<sequence length="767" mass="88380">MKKDCKHFSFIPEENEVTAVGFGSNNLLAIAVKGQKPLVSIFNMKTNEKRTLTCANKVVSNAYVWVSFAEDGERLGAQGGPPDWAFVLWNLEKRRLETVFHPFRLEPRARIYKFAFCPSDSKHLVAVGHSFLRAYHCKENQKIHENALHGFERSKKSFHCIGWMKDSSLVIIGTSDGMVLVFQNMHLIPNSSERSRVLQMTLNPQEDTVGIATKDGRILTYSFADRTQDQGGEDVFRLIQDFQHTHKVLHADTLPSVSMQASCSNSRITLRDLSTEKVFLREELSATPYSLSVCPLSTCLAIGYESAVKVFNIVLDVLVETKRFDVTAPSQVHILLWRNNNHLLSSDEEGTIYEWNIPRKQSLWSLSVPDVIHTCITSPLKGEDLYAAGGDSTIRRIKVGAVLNSYSLNVTGISAMSAIEHWLLVGTEDGKILGVNLSLSATNFQLQCQTGRIIHFAVLPDIKSIMAVDEHGIASTWSFQNEKRRESLPSRAEVLIDLDKQKEYIQCVENLEEELMRCTQRTDASREQQRKKLEEVQVEASEKYRRIEDSLRVTAEKLKEELEEIRRSLEENYLNMKRSIESEIEDNKKDFHKKMSEEAMNLQREKEERARIEQEFEDTVSQRIKEKKMVLEDFQTKYSRHMEQLQVLKDLLDKEKAITSEVKKECENFNRSNEKEEQDVPQTLVVGNETYSDMKFKKEKERHISEMEELDSQFVYHKECCKSIEDAFKTKHRLFRRLHDLAEELKGRVNQVQADISRIEDVLKQSR</sequence>
<feature type="coiled-coil region" evidence="1">
    <location>
        <begin position="508"/>
        <end position="679"/>
    </location>
</feature>
<keyword evidence="2" id="KW-0282">Flagellum</keyword>
<evidence type="ECO:0000256" key="1">
    <source>
        <dbReference type="SAM" id="Coils"/>
    </source>
</evidence>
<dbReference type="AlphaFoldDB" id="A0A8T0G161"/>
<keyword evidence="3" id="KW-1185">Reference proteome</keyword>
<name>A0A8T0G161_ARGBR</name>
<reference evidence="2" key="2">
    <citation type="submission" date="2020-06" db="EMBL/GenBank/DDBJ databases">
        <authorList>
            <person name="Sheffer M."/>
        </authorList>
    </citation>
    <scope>NUCLEOTIDE SEQUENCE</scope>
</reference>
<dbReference type="EMBL" id="JABXBU010000001">
    <property type="protein sequence ID" value="KAF8797084.1"/>
    <property type="molecule type" value="Genomic_DNA"/>
</dbReference>
<dbReference type="PANTHER" id="PTHR32215">
    <property type="entry name" value="CILIA- AND FLAGELLA-ASSOCIATED PROTEIN 57"/>
    <property type="match status" value="1"/>
</dbReference>
<protein>
    <submittedName>
        <fullName evidence="2">Cilia- and flagella-associated protein 57 like protein</fullName>
    </submittedName>
</protein>
<accession>A0A8T0G161</accession>
<dbReference type="Gene3D" id="2.130.10.10">
    <property type="entry name" value="YVTN repeat-like/Quinoprotein amine dehydrogenase"/>
    <property type="match status" value="2"/>
</dbReference>
<keyword evidence="2" id="KW-0966">Cell projection</keyword>
<evidence type="ECO:0000313" key="3">
    <source>
        <dbReference type="Proteomes" id="UP000807504"/>
    </source>
</evidence>
<reference evidence="2" key="1">
    <citation type="journal article" date="2020" name="bioRxiv">
        <title>Chromosome-level reference genome of the European wasp spider Argiope bruennichi: a resource for studies on range expansion and evolutionary adaptation.</title>
        <authorList>
            <person name="Sheffer M.M."/>
            <person name="Hoppe A."/>
            <person name="Krehenwinkel H."/>
            <person name="Uhl G."/>
            <person name="Kuss A.W."/>
            <person name="Jensen L."/>
            <person name="Jensen C."/>
            <person name="Gillespie R.G."/>
            <person name="Hoff K.J."/>
            <person name="Prost S."/>
        </authorList>
    </citation>
    <scope>NUCLEOTIDE SEQUENCE</scope>
</reference>
<dbReference type="PANTHER" id="PTHR32215:SF0">
    <property type="entry name" value="CILIA- AND FLAGELLA-ASSOCIATED PROTEIN 57"/>
    <property type="match status" value="1"/>
</dbReference>
<evidence type="ECO:0000313" key="2">
    <source>
        <dbReference type="EMBL" id="KAF8797084.1"/>
    </source>
</evidence>
<dbReference type="InterPro" id="IPR015943">
    <property type="entry name" value="WD40/YVTN_repeat-like_dom_sf"/>
</dbReference>
<gene>
    <name evidence="2" type="ORF">HNY73_001389</name>
</gene>
<dbReference type="InterPro" id="IPR052993">
    <property type="entry name" value="CFA-57"/>
</dbReference>
<proteinExistence type="predicted"/>
<keyword evidence="1" id="KW-0175">Coiled coil</keyword>
<dbReference type="InterPro" id="IPR036322">
    <property type="entry name" value="WD40_repeat_dom_sf"/>
</dbReference>
<organism evidence="2 3">
    <name type="scientific">Argiope bruennichi</name>
    <name type="common">Wasp spider</name>
    <name type="synonym">Aranea bruennichi</name>
    <dbReference type="NCBI Taxonomy" id="94029"/>
    <lineage>
        <taxon>Eukaryota</taxon>
        <taxon>Metazoa</taxon>
        <taxon>Ecdysozoa</taxon>
        <taxon>Arthropoda</taxon>
        <taxon>Chelicerata</taxon>
        <taxon>Arachnida</taxon>
        <taxon>Araneae</taxon>
        <taxon>Araneomorphae</taxon>
        <taxon>Entelegynae</taxon>
        <taxon>Araneoidea</taxon>
        <taxon>Araneidae</taxon>
        <taxon>Argiope</taxon>
    </lineage>
</organism>
<dbReference type="SUPFAM" id="SSF50978">
    <property type="entry name" value="WD40 repeat-like"/>
    <property type="match status" value="1"/>
</dbReference>
<dbReference type="Proteomes" id="UP000807504">
    <property type="component" value="Unassembled WGS sequence"/>
</dbReference>
<comment type="caution">
    <text evidence="2">The sequence shown here is derived from an EMBL/GenBank/DDBJ whole genome shotgun (WGS) entry which is preliminary data.</text>
</comment>
<keyword evidence="2" id="KW-0969">Cilium</keyword>